<accession>A0AAU7DTD4</accession>
<feature type="compositionally biased region" description="Low complexity" evidence="1">
    <location>
        <begin position="69"/>
        <end position="82"/>
    </location>
</feature>
<name>A0AAU7DTD4_9MICO</name>
<protein>
    <submittedName>
        <fullName evidence="2">Type II toxin-antitoxin system PemK/MazF family toxin</fullName>
        <ecNumber evidence="2">3.1.-.-</ecNumber>
    </submittedName>
</protein>
<sequence length="219" mass="24093">MAKTNWVATVKKIAVFILELLKESDSKNSQASRPGDHPGKTSAKQSANKRSTERGTQNSKPKPSALPQTKTTNRTNSNTATTGKSPALSKHYPGDYIGRVSPEYSPELDGEPDPGEIVWTWVPYEEDYSQGKDRPVLLVGSDGPWLLGLMLTSKDHTAAGLPTNNSGPRWLDIGSGPWDSQGRDSEIRLDRVIRIHPHHMRREGAIMPTKIFATVTRAL</sequence>
<reference evidence="2" key="1">
    <citation type="submission" date="2024-02" db="EMBL/GenBank/DDBJ databases">
        <title>Tomenella chthoni gen. nov. sp. nov., a member of the family Jonesiaceae isolated from bat guano.</title>
        <authorList>
            <person name="Miller S.L."/>
            <person name="King J."/>
            <person name="Sankaranarayanan K."/>
            <person name="Lawson P.A."/>
        </authorList>
    </citation>
    <scope>NUCLEOTIDE SEQUENCE</scope>
    <source>
        <strain evidence="2">BS-20</strain>
    </source>
</reference>
<proteinExistence type="predicted"/>
<dbReference type="Pfam" id="PF02452">
    <property type="entry name" value="PemK_toxin"/>
    <property type="match status" value="1"/>
</dbReference>
<dbReference type="GO" id="GO:0003677">
    <property type="term" value="F:DNA binding"/>
    <property type="evidence" value="ECO:0007669"/>
    <property type="project" value="InterPro"/>
</dbReference>
<evidence type="ECO:0000313" key="2">
    <source>
        <dbReference type="EMBL" id="XBH20297.1"/>
    </source>
</evidence>
<organism evidence="2">
    <name type="scientific">Jonesiaceae bacterium BS-20</name>
    <dbReference type="NCBI Taxonomy" id="3120821"/>
    <lineage>
        <taxon>Bacteria</taxon>
        <taxon>Bacillati</taxon>
        <taxon>Actinomycetota</taxon>
        <taxon>Actinomycetes</taxon>
        <taxon>Micrococcales</taxon>
        <taxon>Jonesiaceae</taxon>
    </lineage>
</organism>
<dbReference type="SUPFAM" id="SSF50118">
    <property type="entry name" value="Cell growth inhibitor/plasmid maintenance toxic component"/>
    <property type="match status" value="1"/>
</dbReference>
<dbReference type="EMBL" id="CP146203">
    <property type="protein sequence ID" value="XBH20297.1"/>
    <property type="molecule type" value="Genomic_DNA"/>
</dbReference>
<dbReference type="GO" id="GO:0016787">
    <property type="term" value="F:hydrolase activity"/>
    <property type="evidence" value="ECO:0007669"/>
    <property type="project" value="UniProtKB-KW"/>
</dbReference>
<evidence type="ECO:0000256" key="1">
    <source>
        <dbReference type="SAM" id="MobiDB-lite"/>
    </source>
</evidence>
<dbReference type="AlphaFoldDB" id="A0AAU7DTD4"/>
<gene>
    <name evidence="2" type="ORF">V5R04_08525</name>
</gene>
<dbReference type="InterPro" id="IPR003477">
    <property type="entry name" value="PemK-like"/>
</dbReference>
<feature type="region of interest" description="Disordered" evidence="1">
    <location>
        <begin position="22"/>
        <end position="111"/>
    </location>
</feature>
<feature type="compositionally biased region" description="Polar residues" evidence="1">
    <location>
        <begin position="42"/>
        <end position="61"/>
    </location>
</feature>
<dbReference type="EC" id="3.1.-.-" evidence="2"/>
<keyword evidence="2" id="KW-0378">Hydrolase</keyword>